<proteinExistence type="predicted"/>
<dbReference type="Proteomes" id="UP000194318">
    <property type="component" value="Unassembled WGS sequence"/>
</dbReference>
<reference evidence="2 3" key="1">
    <citation type="submission" date="2016-09" db="EMBL/GenBank/DDBJ databases">
        <title>Streptomyces fradiae DSM40063, a candidate organism with high potential of specific P450 cytochromes.</title>
        <authorList>
            <person name="Grumaz C."/>
            <person name="Vainshtein Y."/>
            <person name="Kirstahler P."/>
            <person name="Sohn K."/>
        </authorList>
    </citation>
    <scope>NUCLEOTIDE SEQUENCE [LARGE SCALE GENOMIC DNA]</scope>
    <source>
        <strain evidence="2 3">DSM 40063</strain>
    </source>
</reference>
<comment type="caution">
    <text evidence="2">The sequence shown here is derived from an EMBL/GenBank/DDBJ whole genome shotgun (WGS) entry which is preliminary data.</text>
</comment>
<accession>A0A1Y2P364</accession>
<dbReference type="Pfam" id="PF19474">
    <property type="entry name" value="DUF6011"/>
    <property type="match status" value="1"/>
</dbReference>
<feature type="region of interest" description="Disordered" evidence="1">
    <location>
        <begin position="1"/>
        <end position="76"/>
    </location>
</feature>
<protein>
    <submittedName>
        <fullName evidence="2">Uncharacterized protein</fullName>
    </submittedName>
</protein>
<evidence type="ECO:0000256" key="1">
    <source>
        <dbReference type="SAM" id="MobiDB-lite"/>
    </source>
</evidence>
<name>A0A1Y2P364_STRFR</name>
<dbReference type="AlphaFoldDB" id="A0A1Y2P364"/>
<evidence type="ECO:0000313" key="2">
    <source>
        <dbReference type="EMBL" id="OSY54273.1"/>
    </source>
</evidence>
<sequence>MSHRHPLRQTGHMAHPEQQPLTAPPPGLPARVWCRKCKRELTDPESRRRRLGPECDPDTRIPHDRHHVDQDPIPGL</sequence>
<gene>
    <name evidence="2" type="ORF">BG846_00042</name>
</gene>
<evidence type="ECO:0000313" key="3">
    <source>
        <dbReference type="Proteomes" id="UP000194318"/>
    </source>
</evidence>
<organism evidence="2 3">
    <name type="scientific">Streptomyces fradiae ATCC 10745 = DSM 40063</name>
    <dbReference type="NCBI Taxonomy" id="1319510"/>
    <lineage>
        <taxon>Bacteria</taxon>
        <taxon>Bacillati</taxon>
        <taxon>Actinomycetota</taxon>
        <taxon>Actinomycetes</taxon>
        <taxon>Kitasatosporales</taxon>
        <taxon>Streptomycetaceae</taxon>
        <taxon>Streptomyces</taxon>
    </lineage>
</organism>
<dbReference type="EMBL" id="MIFZ01000006">
    <property type="protein sequence ID" value="OSY54273.1"/>
    <property type="molecule type" value="Genomic_DNA"/>
</dbReference>
<feature type="compositionally biased region" description="Basic and acidic residues" evidence="1">
    <location>
        <begin position="39"/>
        <end position="70"/>
    </location>
</feature>
<dbReference type="InterPro" id="IPR046053">
    <property type="entry name" value="DUF6011"/>
</dbReference>